<feature type="transmembrane region" description="Helical" evidence="8">
    <location>
        <begin position="121"/>
        <end position="141"/>
    </location>
</feature>
<feature type="transmembrane region" description="Helical" evidence="8">
    <location>
        <begin position="213"/>
        <end position="236"/>
    </location>
</feature>
<comment type="caution">
    <text evidence="9">The sequence shown here is derived from an EMBL/GenBank/DDBJ whole genome shotgun (WGS) entry which is preliminary data.</text>
</comment>
<keyword evidence="5 8" id="KW-1133">Transmembrane helix</keyword>
<comment type="similarity">
    <text evidence="2">Belongs to the TrkH potassium transport family. HKT (TC 2.A.38.3) subfamily.</text>
</comment>
<evidence type="ECO:0000313" key="10">
    <source>
        <dbReference type="Proteomes" id="UP001419268"/>
    </source>
</evidence>
<protein>
    <submittedName>
        <fullName evidence="9">Uncharacterized protein</fullName>
    </submittedName>
</protein>
<feature type="transmembrane region" description="Helical" evidence="8">
    <location>
        <begin position="526"/>
        <end position="547"/>
    </location>
</feature>
<feature type="transmembrane region" description="Helical" evidence="8">
    <location>
        <begin position="256"/>
        <end position="275"/>
    </location>
</feature>
<keyword evidence="4 8" id="KW-0812">Transmembrane</keyword>
<evidence type="ECO:0000256" key="7">
    <source>
        <dbReference type="ARBA" id="ARBA00023136"/>
    </source>
</evidence>
<comment type="subcellular location">
    <subcellularLocation>
        <location evidence="1">Membrane</location>
        <topology evidence="1">Multi-pass membrane protein</topology>
    </subcellularLocation>
</comment>
<dbReference type="Proteomes" id="UP001419268">
    <property type="component" value="Unassembled WGS sequence"/>
</dbReference>
<evidence type="ECO:0000256" key="6">
    <source>
        <dbReference type="ARBA" id="ARBA00023065"/>
    </source>
</evidence>
<keyword evidence="3" id="KW-0813">Transport</keyword>
<organism evidence="9 10">
    <name type="scientific">Stephania cephalantha</name>
    <dbReference type="NCBI Taxonomy" id="152367"/>
    <lineage>
        <taxon>Eukaryota</taxon>
        <taxon>Viridiplantae</taxon>
        <taxon>Streptophyta</taxon>
        <taxon>Embryophyta</taxon>
        <taxon>Tracheophyta</taxon>
        <taxon>Spermatophyta</taxon>
        <taxon>Magnoliopsida</taxon>
        <taxon>Ranunculales</taxon>
        <taxon>Menispermaceae</taxon>
        <taxon>Menispermoideae</taxon>
        <taxon>Cissampelideae</taxon>
        <taxon>Stephania</taxon>
    </lineage>
</organism>
<dbReference type="AlphaFoldDB" id="A0AAP0HW24"/>
<dbReference type="GO" id="GO:0008324">
    <property type="term" value="F:monoatomic cation transmembrane transporter activity"/>
    <property type="evidence" value="ECO:0007669"/>
    <property type="project" value="InterPro"/>
</dbReference>
<accession>A0AAP0HW24</accession>
<evidence type="ECO:0000256" key="8">
    <source>
        <dbReference type="SAM" id="Phobius"/>
    </source>
</evidence>
<keyword evidence="6" id="KW-0406">Ion transport</keyword>
<feature type="transmembrane region" description="Helical" evidence="8">
    <location>
        <begin position="486"/>
        <end position="506"/>
    </location>
</feature>
<reference evidence="9 10" key="1">
    <citation type="submission" date="2024-01" db="EMBL/GenBank/DDBJ databases">
        <title>Genome assemblies of Stephania.</title>
        <authorList>
            <person name="Yang L."/>
        </authorList>
    </citation>
    <scope>NUCLEOTIDE SEQUENCE [LARGE SCALE GENOMIC DNA]</scope>
    <source>
        <strain evidence="9">JXDWG</strain>
        <tissue evidence="9">Leaf</tissue>
    </source>
</reference>
<dbReference type="GO" id="GO:0005886">
    <property type="term" value="C:plasma membrane"/>
    <property type="evidence" value="ECO:0007669"/>
    <property type="project" value="TreeGrafter"/>
</dbReference>
<gene>
    <name evidence="9" type="ORF">Scep_023147</name>
</gene>
<feature type="transmembrane region" description="Helical" evidence="8">
    <location>
        <begin position="60"/>
        <end position="81"/>
    </location>
</feature>
<dbReference type="InterPro" id="IPR003445">
    <property type="entry name" value="Cat_transpt"/>
</dbReference>
<sequence>MMKITSFACFLKKPHHLSSGSSSSSGGGGGSTISLASLRTSMCGLVSHSFHSLVYTINPFWIQLCYFISFSFLGLLILSLLETRPGSIRPKALDMYFMSVSATTVSSMSTVEMEVFSDAQLVVFTILMFLGGEVFVSMLGLQFSKYKIKRSLLHNNKINNDHSKNIEVYVKENNVQELISCLSYNRNNVININDASSLIDTSNDHLKYNSIRYLGYITLGYLLVIIGLGSTLVAIYTSLVPSASEVLHNKGLRLRTFSVFAVVSTFTNCGFIPTNENMIVFRKNSGLLLLLVPQILVGNTLYPTCLRLVIWMFGRLTRRVEFNYMLKHSEELGYAHLLPRIHSFFLLFTVLGFIFVQFILFCFMEWSSQVLLGDGLNPFQKIVAALFQVVNSRHAGESIVDLSTISSAILVLFVVMMYLPPYTSFVPIKEEEKEFQKSGDDEEKMNNKKRGGVIVQNLLFSQLSYLAIFVVLICITEREKMREDPLNFTVLNVVIEVVSAYGNVGFTTGYSCKRELIHESNCKDTWYGFSGRWSNTGKFILILVMFFGRLKKFNMQGGASWYLS</sequence>
<evidence type="ECO:0000256" key="4">
    <source>
        <dbReference type="ARBA" id="ARBA00022692"/>
    </source>
</evidence>
<evidence type="ECO:0000256" key="2">
    <source>
        <dbReference type="ARBA" id="ARBA00010864"/>
    </source>
</evidence>
<feature type="transmembrane region" description="Helical" evidence="8">
    <location>
        <begin position="287"/>
        <end position="313"/>
    </location>
</feature>
<dbReference type="Pfam" id="PF02386">
    <property type="entry name" value="TrkH"/>
    <property type="match status" value="1"/>
</dbReference>
<proteinExistence type="inferred from homology"/>
<evidence type="ECO:0000256" key="1">
    <source>
        <dbReference type="ARBA" id="ARBA00004141"/>
    </source>
</evidence>
<name>A0AAP0HW24_9MAGN</name>
<evidence type="ECO:0000256" key="5">
    <source>
        <dbReference type="ARBA" id="ARBA00022989"/>
    </source>
</evidence>
<dbReference type="GO" id="GO:0030001">
    <property type="term" value="P:metal ion transport"/>
    <property type="evidence" value="ECO:0007669"/>
    <property type="project" value="UniProtKB-ARBA"/>
</dbReference>
<feature type="transmembrane region" description="Helical" evidence="8">
    <location>
        <begin position="399"/>
        <end position="419"/>
    </location>
</feature>
<keyword evidence="10" id="KW-1185">Reference proteome</keyword>
<dbReference type="PANTHER" id="PTHR31064:SF30">
    <property type="entry name" value="HIGH-AFFINITY POTASSIUM TRANSPORT PROTEIN-RELATED"/>
    <property type="match status" value="1"/>
</dbReference>
<feature type="transmembrane region" description="Helical" evidence="8">
    <location>
        <begin position="454"/>
        <end position="474"/>
    </location>
</feature>
<keyword evidence="7 8" id="KW-0472">Membrane</keyword>
<evidence type="ECO:0000256" key="3">
    <source>
        <dbReference type="ARBA" id="ARBA00022448"/>
    </source>
</evidence>
<dbReference type="PANTHER" id="PTHR31064">
    <property type="entry name" value="POTASSIUM TRANSPORT PROTEIN DDB_G0292412-RELATED"/>
    <property type="match status" value="1"/>
</dbReference>
<feature type="transmembrane region" description="Helical" evidence="8">
    <location>
        <begin position="341"/>
        <end position="363"/>
    </location>
</feature>
<dbReference type="EMBL" id="JBBNAG010000010">
    <property type="protein sequence ID" value="KAK9099717.1"/>
    <property type="molecule type" value="Genomic_DNA"/>
</dbReference>
<dbReference type="InterPro" id="IPR051143">
    <property type="entry name" value="TrkH_K-transport"/>
</dbReference>
<evidence type="ECO:0000313" key="9">
    <source>
        <dbReference type="EMBL" id="KAK9099717.1"/>
    </source>
</evidence>